<sequence>MYVVCIFLSSSFRFETLREREADNNVPVPEYTHSALTDTHTHSDSTHAICRRES</sequence>
<comment type="caution">
    <text evidence="2">The sequence shown here is derived from an EMBL/GenBank/DDBJ whole genome shotgun (WGS) entry which is preliminary data.</text>
</comment>
<dbReference type="EMBL" id="VSRR010097590">
    <property type="protein sequence ID" value="MPC94194.1"/>
    <property type="molecule type" value="Genomic_DNA"/>
</dbReference>
<keyword evidence="3" id="KW-1185">Reference proteome</keyword>
<evidence type="ECO:0000313" key="2">
    <source>
        <dbReference type="EMBL" id="MPC94194.1"/>
    </source>
</evidence>
<gene>
    <name evidence="2" type="ORF">E2C01_089350</name>
</gene>
<feature type="compositionally biased region" description="Basic and acidic residues" evidence="1">
    <location>
        <begin position="39"/>
        <end position="54"/>
    </location>
</feature>
<protein>
    <submittedName>
        <fullName evidence="2">Uncharacterized protein</fullName>
    </submittedName>
</protein>
<feature type="region of interest" description="Disordered" evidence="1">
    <location>
        <begin position="25"/>
        <end position="54"/>
    </location>
</feature>
<accession>A0A5B7JPC3</accession>
<proteinExistence type="predicted"/>
<reference evidence="2 3" key="1">
    <citation type="submission" date="2019-05" db="EMBL/GenBank/DDBJ databases">
        <title>Another draft genome of Portunus trituberculatus and its Hox gene families provides insights of decapod evolution.</title>
        <authorList>
            <person name="Jeong J.-H."/>
            <person name="Song I."/>
            <person name="Kim S."/>
            <person name="Choi T."/>
            <person name="Kim D."/>
            <person name="Ryu S."/>
            <person name="Kim W."/>
        </authorList>
    </citation>
    <scope>NUCLEOTIDE SEQUENCE [LARGE SCALE GENOMIC DNA]</scope>
    <source>
        <tissue evidence="2">Muscle</tissue>
    </source>
</reference>
<dbReference type="AlphaFoldDB" id="A0A5B7JPC3"/>
<organism evidence="2 3">
    <name type="scientific">Portunus trituberculatus</name>
    <name type="common">Swimming crab</name>
    <name type="synonym">Neptunus trituberculatus</name>
    <dbReference type="NCBI Taxonomy" id="210409"/>
    <lineage>
        <taxon>Eukaryota</taxon>
        <taxon>Metazoa</taxon>
        <taxon>Ecdysozoa</taxon>
        <taxon>Arthropoda</taxon>
        <taxon>Crustacea</taxon>
        <taxon>Multicrustacea</taxon>
        <taxon>Malacostraca</taxon>
        <taxon>Eumalacostraca</taxon>
        <taxon>Eucarida</taxon>
        <taxon>Decapoda</taxon>
        <taxon>Pleocyemata</taxon>
        <taxon>Brachyura</taxon>
        <taxon>Eubrachyura</taxon>
        <taxon>Portunoidea</taxon>
        <taxon>Portunidae</taxon>
        <taxon>Portuninae</taxon>
        <taxon>Portunus</taxon>
    </lineage>
</organism>
<evidence type="ECO:0000256" key="1">
    <source>
        <dbReference type="SAM" id="MobiDB-lite"/>
    </source>
</evidence>
<evidence type="ECO:0000313" key="3">
    <source>
        <dbReference type="Proteomes" id="UP000324222"/>
    </source>
</evidence>
<dbReference type="Proteomes" id="UP000324222">
    <property type="component" value="Unassembled WGS sequence"/>
</dbReference>
<name>A0A5B7JPC3_PORTR</name>